<dbReference type="Proteomes" id="UP001642409">
    <property type="component" value="Unassembled WGS sequence"/>
</dbReference>
<reference evidence="1 2" key="1">
    <citation type="submission" date="2024-07" db="EMBL/GenBank/DDBJ databases">
        <authorList>
            <person name="Akdeniz Z."/>
        </authorList>
    </citation>
    <scope>NUCLEOTIDE SEQUENCE [LARGE SCALE GENOMIC DNA]</scope>
</reference>
<evidence type="ECO:0000313" key="2">
    <source>
        <dbReference type="Proteomes" id="UP001642409"/>
    </source>
</evidence>
<protein>
    <submittedName>
        <fullName evidence="1">Hypothetical_protein</fullName>
    </submittedName>
</protein>
<gene>
    <name evidence="1" type="ORF">HINF_LOCUS28809</name>
</gene>
<accession>A0ABP1ISL6</accession>
<sequence length="452" mass="52496">MKVCFELAEQRGIYLGIHTRAYAAERPYDNGPYFPLGLKHTLQLSLKQEQFVLVLKDNITTFEFIKQQQQDYFDMYKEDQNRVEISNTQTSTYQVIETSGKYKIQLEQQWLGLIDNQIALVNFEQALDFIMLTETKQSKNETSNQQTVKSQDIEISNQFMQNVIQNYQYVYLVLQGTDTCITVNENCYNGNIPKIIQLNQVSNAYQVFELKETQKGFICVLRYIFTYIDYVNSNLIRSGEYKLSTMGMWYSNNIISNSTTLSDSWIFAAPQDSSAVIQSVDTGMFVHFDNGIFKMTNNINLAQRFEVVQQPKYCFTHPEILNTATNQNLRNLQIRIDSIANSKLCLHQQINILANIESVTDYQSYAHQPKSRYENESDLNGYLNYSLVIGNSDQKYLLKTIPDEYGVVYIILERSIIDKIDLQYLTQVNGKTELQNFSGKDQQKWLLNIIKL</sequence>
<proteinExistence type="predicted"/>
<name>A0ABP1ISL6_9EUKA</name>
<dbReference type="EMBL" id="CAXDID020000092">
    <property type="protein sequence ID" value="CAL6022780.1"/>
    <property type="molecule type" value="Genomic_DNA"/>
</dbReference>
<keyword evidence="2" id="KW-1185">Reference proteome</keyword>
<organism evidence="1 2">
    <name type="scientific">Hexamita inflata</name>
    <dbReference type="NCBI Taxonomy" id="28002"/>
    <lineage>
        <taxon>Eukaryota</taxon>
        <taxon>Metamonada</taxon>
        <taxon>Diplomonadida</taxon>
        <taxon>Hexamitidae</taxon>
        <taxon>Hexamitinae</taxon>
        <taxon>Hexamita</taxon>
    </lineage>
</organism>
<comment type="caution">
    <text evidence="1">The sequence shown here is derived from an EMBL/GenBank/DDBJ whole genome shotgun (WGS) entry which is preliminary data.</text>
</comment>
<evidence type="ECO:0000313" key="1">
    <source>
        <dbReference type="EMBL" id="CAL6022780.1"/>
    </source>
</evidence>